<feature type="compositionally biased region" description="Basic and acidic residues" evidence="1">
    <location>
        <begin position="621"/>
        <end position="636"/>
    </location>
</feature>
<gene>
    <name evidence="2" type="ORF">Tco025E_01585</name>
</gene>
<reference evidence="2 3" key="1">
    <citation type="journal article" date="2018" name="BMC Genomics">
        <title>Genomic comparison of Trypanosoma conorhini and Trypanosoma rangeli to Trypanosoma cruzi strains of high and low virulence.</title>
        <authorList>
            <person name="Bradwell K.R."/>
            <person name="Koparde V.N."/>
            <person name="Matveyev A.V."/>
            <person name="Serrano M.G."/>
            <person name="Alves J.M."/>
            <person name="Parikh H."/>
            <person name="Huang B."/>
            <person name="Lee V."/>
            <person name="Espinosa-Alvarez O."/>
            <person name="Ortiz P.A."/>
            <person name="Costa-Martins A.G."/>
            <person name="Teixeira M.M."/>
            <person name="Buck G.A."/>
        </authorList>
    </citation>
    <scope>NUCLEOTIDE SEQUENCE [LARGE SCALE GENOMIC DNA]</scope>
    <source>
        <strain evidence="2 3">025E</strain>
    </source>
</reference>
<evidence type="ECO:0000313" key="2">
    <source>
        <dbReference type="EMBL" id="RNF26140.1"/>
    </source>
</evidence>
<comment type="caution">
    <text evidence="2">The sequence shown here is derived from an EMBL/GenBank/DDBJ whole genome shotgun (WGS) entry which is preliminary data.</text>
</comment>
<feature type="region of interest" description="Disordered" evidence="1">
    <location>
        <begin position="575"/>
        <end position="636"/>
    </location>
</feature>
<dbReference type="RefSeq" id="XP_029231346.1">
    <property type="nucleotide sequence ID" value="XM_029368523.1"/>
</dbReference>
<name>A0A3R7LDD8_9TRYP</name>
<sequence>MPSLSSRSLGEALCRACPCFPRILLADDFLVVRSAVETAVASSVPGAHGDGDVCGRGLKTNAVITPILCRPCYSCVGGAGPVLTEFTERHGYRSPVFVLCHSALLHASNGVLGTTPLVPSLSGDVDEVGSGISSSVASAGAAFQVPSVSTRLLRCQSRMNLTSLPRTRRLQEELRRTEGELRRLYKLACSCDSVSSAEFTPLAVVSSPLAGAASSPPSPPLQLCWQKQGWFLEDAALAVEESKTVPRPSRTLCYWSAWVTPYLDSFCSRFVLRLQDMHHFLLEDHLTLINVEAVPHHLANGNKIIFPVRRLRSAADYWASTGDPVRVSGTHVQTAGLADARLSEHTCFSFRNTCWFAADELPERRLQVRRAGEVVQLPEAYDCCGFFLHEAPWWFLMPSGAVMQRCPFSVATLRGISSATGCGSHDEVLAALQGSGPLRGEIVFVLQEAATWRVYPRSHGVMNFHQRLPNADALPRCGDSSPVTAPPPLIFIDINEAVRLMRGWSLLQQQQQQQRPEGNRRGPGLEKERQFEGQERIITFFAALPSPISAAAFINTFILHCARALDDARTPLDPTSAWRDSMTEIPPAETPTKATVGAQHGPDVGPQCHLRPESTALSGETARDDQSGDTDGWHAADEDFPAVDRRVYTPGHRLNKAYTHPRDEHSRSKHTDLLTNLKPAVAEGIIAARRKNKGHNCSSSAAQEFPCTEQLDGDKGTAVVRDLGIVWLSFSFTVPAVSAFDTEIMHD</sequence>
<dbReference type="OrthoDB" id="241646at2759"/>
<organism evidence="2 3">
    <name type="scientific">Trypanosoma conorhini</name>
    <dbReference type="NCBI Taxonomy" id="83891"/>
    <lineage>
        <taxon>Eukaryota</taxon>
        <taxon>Discoba</taxon>
        <taxon>Euglenozoa</taxon>
        <taxon>Kinetoplastea</taxon>
        <taxon>Metakinetoplastina</taxon>
        <taxon>Trypanosomatida</taxon>
        <taxon>Trypanosomatidae</taxon>
        <taxon>Trypanosoma</taxon>
    </lineage>
</organism>
<dbReference type="Proteomes" id="UP000284403">
    <property type="component" value="Unassembled WGS sequence"/>
</dbReference>
<evidence type="ECO:0000256" key="1">
    <source>
        <dbReference type="SAM" id="MobiDB-lite"/>
    </source>
</evidence>
<dbReference type="GeneID" id="40315196"/>
<dbReference type="EMBL" id="MKKU01000055">
    <property type="protein sequence ID" value="RNF26140.1"/>
    <property type="molecule type" value="Genomic_DNA"/>
</dbReference>
<accession>A0A3R7LDD8</accession>
<keyword evidence="3" id="KW-1185">Reference proteome</keyword>
<feature type="compositionally biased region" description="Basic and acidic residues" evidence="1">
    <location>
        <begin position="517"/>
        <end position="529"/>
    </location>
</feature>
<proteinExistence type="predicted"/>
<feature type="region of interest" description="Disordered" evidence="1">
    <location>
        <begin position="508"/>
        <end position="529"/>
    </location>
</feature>
<protein>
    <submittedName>
        <fullName evidence="2">Uncharacterized protein</fullName>
    </submittedName>
</protein>
<dbReference type="AlphaFoldDB" id="A0A3R7LDD8"/>
<evidence type="ECO:0000313" key="3">
    <source>
        <dbReference type="Proteomes" id="UP000284403"/>
    </source>
</evidence>